<evidence type="ECO:0000313" key="8">
    <source>
        <dbReference type="Proteomes" id="UP000657918"/>
    </source>
</evidence>
<feature type="compositionally biased region" description="Basic and acidic residues" evidence="5">
    <location>
        <begin position="438"/>
        <end position="450"/>
    </location>
</feature>
<dbReference type="Proteomes" id="UP000657918">
    <property type="component" value="Unassembled WGS sequence"/>
</dbReference>
<dbReference type="CDD" id="cd00590">
    <property type="entry name" value="RRM_SF"/>
    <property type="match status" value="3"/>
</dbReference>
<dbReference type="InterPro" id="IPR012677">
    <property type="entry name" value="Nucleotide-bd_a/b_plait_sf"/>
</dbReference>
<evidence type="ECO:0000256" key="2">
    <source>
        <dbReference type="ARBA" id="ARBA00022884"/>
    </source>
</evidence>
<feature type="compositionally biased region" description="Polar residues" evidence="5">
    <location>
        <begin position="19"/>
        <end position="29"/>
    </location>
</feature>
<feature type="domain" description="RRM" evidence="6">
    <location>
        <begin position="107"/>
        <end position="179"/>
    </location>
</feature>
<dbReference type="InterPro" id="IPR000504">
    <property type="entry name" value="RRM_dom"/>
</dbReference>
<reference evidence="7 8" key="1">
    <citation type="submission" date="2020-10" db="EMBL/GenBank/DDBJ databases">
        <title>Plant Genome Project.</title>
        <authorList>
            <person name="Zhang R.-G."/>
        </authorList>
    </citation>
    <scope>NUCLEOTIDE SEQUENCE [LARGE SCALE GENOMIC DNA]</scope>
    <source>
        <strain evidence="7">FAFU-HL-1</strain>
        <tissue evidence="7">Leaf</tissue>
    </source>
</reference>
<feature type="region of interest" description="Disordered" evidence="5">
    <location>
        <begin position="717"/>
        <end position="766"/>
    </location>
</feature>
<proteinExistence type="predicted"/>
<feature type="region of interest" description="Disordered" evidence="5">
    <location>
        <begin position="1"/>
        <end position="29"/>
    </location>
</feature>
<evidence type="ECO:0000313" key="7">
    <source>
        <dbReference type="EMBL" id="KAF9663205.1"/>
    </source>
</evidence>
<evidence type="ECO:0000256" key="5">
    <source>
        <dbReference type="SAM" id="MobiDB-lite"/>
    </source>
</evidence>
<feature type="compositionally biased region" description="Polar residues" evidence="5">
    <location>
        <begin position="865"/>
        <end position="884"/>
    </location>
</feature>
<dbReference type="PANTHER" id="PTHR23189">
    <property type="entry name" value="RNA RECOGNITION MOTIF-CONTAINING"/>
    <property type="match status" value="1"/>
</dbReference>
<evidence type="ECO:0000259" key="6">
    <source>
        <dbReference type="PROSITE" id="PS50102"/>
    </source>
</evidence>
<dbReference type="FunFam" id="3.30.70.330:FF:000415">
    <property type="entry name" value="Flowering time control protein FPA"/>
    <property type="match status" value="1"/>
</dbReference>
<dbReference type="PROSITE" id="PS50102">
    <property type="entry name" value="RRM"/>
    <property type="match status" value="3"/>
</dbReference>
<dbReference type="SUPFAM" id="SSF54928">
    <property type="entry name" value="RNA-binding domain, RBD"/>
    <property type="match status" value="2"/>
</dbReference>
<sequence>MAPPPVKSNKAGALKSETDQQSSSEVKESNNLWVGNISREVADSDLMELFAQFGALDSVTTYSARSYAFVYFKHVEDAKQAKDALQGTSLRGNQIKIEFARPAKPSKYLWVGGISSSVSEERLEEEFLKFGKIEDFKFLRDRKIAYVEYLKLEDAFEAMKSMNGKKIGGDQIRVDFLRSQSTRREQLPDFLDPREDQFSATHYGVRRPQLPQSLGGRKDGQPSNILWVGYPPSVRIDEQMLHNAMILFGEIERIKSFPSRHYSFVEFRSVDEARRAKEGLQGRLFNDPRITIMFSSSGLAPGKEYSSFYPGVKGPRPEIFNEHPFTPMDVMFDQPGGAGNFGSPFPPSGIHRPNLPVRPFGPQGVFDTLLQGGEFSDLAPSHSTRDTASGILPSPASGIRPSMRSVSSGWDVLDPSQFPREAKRSRIDAAPSADDDSFPARKMDDRDLGLDKSYGLGPRGTYPSLQGNNSLSPVGGRFKGHFDNDFIWRGIVAKGGTPVCHARCVPVGKGIESEIPRVINCSARTGLDMLAKHYAEAIGFDIVFFLPDSEEDFASYTEFLRYLGLKNRAGVAKFDDGTTLFLVPPSDFLKNVLKVAGPERLYGVVLKLPQQGPSNTSMQEQLPQPIHFSQYTDNQIPPPEADYNQLRQGEERVMPIHHNRFLHEDSKHPPKPFYPSTTESIAVPPVPQEYASNHAAPSTAGVLTPELIATLATLLPTNKQPSSSESSQQTLGSSIVRPPFSSVAPDRGNSSQGWKHDNQVSGNASHLQMGNQFNSQLQVQSQFQPYPSVPITYSHSATVLPSNSQIQDSTVSLSHQTGTSSRPLTSYSMPSQSGQFALSPQVQGTSYSQTQSGIPPSADRGNWELPSQVQQFQPALSGSGQGSSEVEADKNQRYQSTLQFAANLLLQIQQQQKTATNPAAHGSGNQQ</sequence>
<comment type="subcellular location">
    <subcellularLocation>
        <location evidence="1">Nucleus</location>
    </subcellularLocation>
</comment>
<dbReference type="OrthoDB" id="439808at2759"/>
<dbReference type="Pfam" id="PF00076">
    <property type="entry name" value="RRM_1"/>
    <property type="match status" value="3"/>
</dbReference>
<dbReference type="SMART" id="SM00360">
    <property type="entry name" value="RRM"/>
    <property type="match status" value="3"/>
</dbReference>
<evidence type="ECO:0000256" key="1">
    <source>
        <dbReference type="ARBA" id="ARBA00004123"/>
    </source>
</evidence>
<dbReference type="AlphaFoldDB" id="A0A835J9E2"/>
<feature type="region of interest" description="Disordered" evidence="5">
    <location>
        <begin position="661"/>
        <end position="681"/>
    </location>
</feature>
<dbReference type="GO" id="GO:0003723">
    <property type="term" value="F:RNA binding"/>
    <property type="evidence" value="ECO:0007669"/>
    <property type="project" value="UniProtKB-UniRule"/>
</dbReference>
<feature type="compositionally biased region" description="Polar residues" evidence="5">
    <location>
        <begin position="808"/>
        <end position="854"/>
    </location>
</feature>
<keyword evidence="2 4" id="KW-0694">RNA-binding</keyword>
<feature type="region of interest" description="Disordered" evidence="5">
    <location>
        <begin position="376"/>
        <end position="450"/>
    </location>
</feature>
<evidence type="ECO:0000256" key="3">
    <source>
        <dbReference type="ARBA" id="ARBA00023242"/>
    </source>
</evidence>
<organism evidence="7 8">
    <name type="scientific">Salix dunnii</name>
    <dbReference type="NCBI Taxonomy" id="1413687"/>
    <lineage>
        <taxon>Eukaryota</taxon>
        <taxon>Viridiplantae</taxon>
        <taxon>Streptophyta</taxon>
        <taxon>Embryophyta</taxon>
        <taxon>Tracheophyta</taxon>
        <taxon>Spermatophyta</taxon>
        <taxon>Magnoliopsida</taxon>
        <taxon>eudicotyledons</taxon>
        <taxon>Gunneridae</taxon>
        <taxon>Pentapetalae</taxon>
        <taxon>rosids</taxon>
        <taxon>fabids</taxon>
        <taxon>Malpighiales</taxon>
        <taxon>Salicaceae</taxon>
        <taxon>Saliceae</taxon>
        <taxon>Salix</taxon>
    </lineage>
</organism>
<name>A0A835J9E2_9ROSI</name>
<dbReference type="Pfam" id="PF07744">
    <property type="entry name" value="SPOC"/>
    <property type="match status" value="1"/>
</dbReference>
<accession>A0A835J9E2</accession>
<dbReference type="InterPro" id="IPR012921">
    <property type="entry name" value="SPOC_C"/>
</dbReference>
<keyword evidence="3" id="KW-0539">Nucleus</keyword>
<dbReference type="GO" id="GO:0005634">
    <property type="term" value="C:nucleus"/>
    <property type="evidence" value="ECO:0007669"/>
    <property type="project" value="UniProtKB-SubCell"/>
</dbReference>
<feature type="region of interest" description="Disordered" evidence="5">
    <location>
        <begin position="808"/>
        <end position="891"/>
    </location>
</feature>
<evidence type="ECO:0000256" key="4">
    <source>
        <dbReference type="PROSITE-ProRule" id="PRU00176"/>
    </source>
</evidence>
<feature type="domain" description="RRM" evidence="6">
    <location>
        <begin position="224"/>
        <end position="297"/>
    </location>
</feature>
<feature type="compositionally biased region" description="Low complexity" evidence="5">
    <location>
        <begin position="720"/>
        <end position="734"/>
    </location>
</feature>
<keyword evidence="8" id="KW-1185">Reference proteome</keyword>
<feature type="domain" description="RRM" evidence="6">
    <location>
        <begin position="30"/>
        <end position="102"/>
    </location>
</feature>
<feature type="compositionally biased region" description="Polar residues" evidence="5">
    <location>
        <begin position="748"/>
        <end position="766"/>
    </location>
</feature>
<gene>
    <name evidence="7" type="ORF">SADUNF_Sadunf17G0014100</name>
</gene>
<dbReference type="Gene3D" id="3.30.70.330">
    <property type="match status" value="3"/>
</dbReference>
<comment type="caution">
    <text evidence="7">The sequence shown here is derived from an EMBL/GenBank/DDBJ whole genome shotgun (WGS) entry which is preliminary data.</text>
</comment>
<dbReference type="InterPro" id="IPR035979">
    <property type="entry name" value="RBD_domain_sf"/>
</dbReference>
<dbReference type="EMBL" id="JADGMS010000017">
    <property type="protein sequence ID" value="KAF9663205.1"/>
    <property type="molecule type" value="Genomic_DNA"/>
</dbReference>
<protein>
    <recommendedName>
        <fullName evidence="6">RRM domain-containing protein</fullName>
    </recommendedName>
</protein>
<dbReference type="FunFam" id="3.30.70.330:FF:000497">
    <property type="entry name" value="flowering time control protein FPA"/>
    <property type="match status" value="1"/>
</dbReference>